<dbReference type="AlphaFoldDB" id="A0A7G9RP61"/>
<evidence type="ECO:0000313" key="3">
    <source>
        <dbReference type="Proteomes" id="UP000515811"/>
    </source>
</evidence>
<keyword evidence="3" id="KW-1185">Reference proteome</keyword>
<keyword evidence="1" id="KW-1133">Transmembrane helix</keyword>
<evidence type="ECO:0000313" key="2">
    <source>
        <dbReference type="EMBL" id="QNN57386.1"/>
    </source>
</evidence>
<feature type="transmembrane region" description="Helical" evidence="1">
    <location>
        <begin position="66"/>
        <end position="84"/>
    </location>
</feature>
<gene>
    <name evidence="2" type="ORF">H9K76_00300</name>
</gene>
<dbReference type="EMBL" id="CP060714">
    <property type="protein sequence ID" value="QNN57386.1"/>
    <property type="molecule type" value="Genomic_DNA"/>
</dbReference>
<evidence type="ECO:0000256" key="1">
    <source>
        <dbReference type="SAM" id="Phobius"/>
    </source>
</evidence>
<sequence>MAAPRSQARTSNWRRMRVPRREDFHQTLRQRNALRLHGWLIGGFMMLFTWAVSHFQLMLWGDGSLALRYLVTLGAGYLVYLLVLHEWSRWVLLREDRGDADIDAADMLDVVDIAMPRGHGGSGAGSPQSGGGGDFTGGGASGSFDGGGGSDILGDVASGALEVAGGADEGAIVVVPVVAIFVVAVGVVLGAGTLVWLYFGSEVLLAVAVELAFSVATARALMGAERAGWFTAAVRLTWKPLLGALLCAVALGWALDHWLPQAQSLPHAVQMMRSR</sequence>
<reference evidence="2 3" key="1">
    <citation type="submission" date="2020-08" db="EMBL/GenBank/DDBJ databases">
        <title>Genome sequence of Diaphorobacter ruginosibacter DSM 27467T.</title>
        <authorList>
            <person name="Hyun D.-W."/>
            <person name="Bae J.-W."/>
        </authorList>
    </citation>
    <scope>NUCLEOTIDE SEQUENCE [LARGE SCALE GENOMIC DNA]</scope>
    <source>
        <strain evidence="2 3">DSM 27467</strain>
    </source>
</reference>
<feature type="transmembrane region" description="Helical" evidence="1">
    <location>
        <begin position="171"/>
        <end position="197"/>
    </location>
</feature>
<accession>A0A7G9RP61</accession>
<keyword evidence="1" id="KW-0472">Membrane</keyword>
<name>A0A7G9RP61_9BURK</name>
<dbReference type="Proteomes" id="UP000515811">
    <property type="component" value="Chromosome"/>
</dbReference>
<feature type="transmembrane region" description="Helical" evidence="1">
    <location>
        <begin position="236"/>
        <end position="255"/>
    </location>
</feature>
<dbReference type="KEGG" id="drg:H9K76_00300"/>
<keyword evidence="1" id="KW-0812">Transmembrane</keyword>
<protein>
    <submittedName>
        <fullName evidence="2">Uncharacterized protein</fullName>
    </submittedName>
</protein>
<proteinExistence type="predicted"/>
<feature type="transmembrane region" description="Helical" evidence="1">
    <location>
        <begin position="203"/>
        <end position="224"/>
    </location>
</feature>
<dbReference type="RefSeq" id="WP_187597640.1">
    <property type="nucleotide sequence ID" value="NZ_CP060714.1"/>
</dbReference>
<feature type="transmembrane region" description="Helical" evidence="1">
    <location>
        <begin position="39"/>
        <end position="60"/>
    </location>
</feature>
<organism evidence="2 3">
    <name type="scientific">Diaphorobacter ruginosibacter</name>
    <dbReference type="NCBI Taxonomy" id="1715720"/>
    <lineage>
        <taxon>Bacteria</taxon>
        <taxon>Pseudomonadati</taxon>
        <taxon>Pseudomonadota</taxon>
        <taxon>Betaproteobacteria</taxon>
        <taxon>Burkholderiales</taxon>
        <taxon>Comamonadaceae</taxon>
        <taxon>Diaphorobacter</taxon>
    </lineage>
</organism>